<comment type="caution">
    <text evidence="2">The sequence shown here is derived from an EMBL/GenBank/DDBJ whole genome shotgun (WGS) entry which is preliminary data.</text>
</comment>
<evidence type="ECO:0000313" key="3">
    <source>
        <dbReference type="Proteomes" id="UP000294817"/>
    </source>
</evidence>
<sequence>MLSSFIFIRKVVKCGSQFLALLRLTRHRFHLVQTLVSEKNWMLSNIYLKFSELAVKNRDKPFSNIYGATSCAALTEFYSLDEIVYKPIEDLSQFVVVVLFGIVEFLFIFPHSRLLLLPKRATN</sequence>
<keyword evidence="1" id="KW-1133">Transmembrane helix</keyword>
<proteinExistence type="predicted"/>
<gene>
    <name evidence="2" type="ORF">C8D74_12025</name>
</gene>
<evidence type="ECO:0000256" key="1">
    <source>
        <dbReference type="SAM" id="Phobius"/>
    </source>
</evidence>
<evidence type="ECO:0000313" key="2">
    <source>
        <dbReference type="EMBL" id="TDX10190.1"/>
    </source>
</evidence>
<dbReference type="EMBL" id="SODZ01000020">
    <property type="protein sequence ID" value="TDX10190.1"/>
    <property type="molecule type" value="Genomic_DNA"/>
</dbReference>
<feature type="transmembrane region" description="Helical" evidence="1">
    <location>
        <begin position="91"/>
        <end position="110"/>
    </location>
</feature>
<accession>A0A4R8EEH9</accession>
<keyword evidence="3" id="KW-1185">Reference proteome</keyword>
<reference evidence="2 3" key="1">
    <citation type="submission" date="2019-03" db="EMBL/GenBank/DDBJ databases">
        <title>Genomic Encyclopedia of Type Strains, Phase IV (KMG-IV): sequencing the most valuable type-strain genomes for metagenomic binning, comparative biology and taxonomic classification.</title>
        <authorList>
            <person name="Goeker M."/>
        </authorList>
    </citation>
    <scope>NUCLEOTIDE SEQUENCE [LARGE SCALE GENOMIC DNA]</scope>
    <source>
        <strain evidence="2 3">DSM 13575</strain>
    </source>
</reference>
<keyword evidence="1" id="KW-0472">Membrane</keyword>
<protein>
    <submittedName>
        <fullName evidence="2">Uncharacterized protein</fullName>
    </submittedName>
</protein>
<organism evidence="2 3">
    <name type="scientific">Petrotoga sibirica</name>
    <dbReference type="NCBI Taxonomy" id="156202"/>
    <lineage>
        <taxon>Bacteria</taxon>
        <taxon>Thermotogati</taxon>
        <taxon>Thermotogota</taxon>
        <taxon>Thermotogae</taxon>
        <taxon>Petrotogales</taxon>
        <taxon>Petrotogaceae</taxon>
        <taxon>Petrotoga</taxon>
    </lineage>
</organism>
<name>A0A4R8EEH9_9BACT</name>
<dbReference type="AlphaFoldDB" id="A0A4R8EEH9"/>
<keyword evidence="1" id="KW-0812">Transmembrane</keyword>
<dbReference type="Proteomes" id="UP000294817">
    <property type="component" value="Unassembled WGS sequence"/>
</dbReference>